<feature type="region of interest" description="Disordered" evidence="1">
    <location>
        <begin position="315"/>
        <end position="398"/>
    </location>
</feature>
<reference evidence="3" key="1">
    <citation type="submission" date="2021-01" db="EMBL/GenBank/DDBJ databases">
        <title>Whole genome shotgun sequence of Actinocatenispora rupis NBRC 107355.</title>
        <authorList>
            <person name="Komaki H."/>
            <person name="Tamura T."/>
        </authorList>
    </citation>
    <scope>NUCLEOTIDE SEQUENCE</scope>
    <source>
        <strain evidence="3">NBRC 107355</strain>
    </source>
</reference>
<name>A0A8J3NE92_9ACTN</name>
<dbReference type="AlphaFoldDB" id="A0A8J3NE92"/>
<feature type="compositionally biased region" description="Basic and acidic residues" evidence="1">
    <location>
        <begin position="175"/>
        <end position="220"/>
    </location>
</feature>
<keyword evidence="2" id="KW-0812">Transmembrane</keyword>
<comment type="caution">
    <text evidence="3">The sequence shown here is derived from an EMBL/GenBank/DDBJ whole genome shotgun (WGS) entry which is preliminary data.</text>
</comment>
<feature type="compositionally biased region" description="Low complexity" evidence="1">
    <location>
        <begin position="387"/>
        <end position="398"/>
    </location>
</feature>
<feature type="region of interest" description="Disordered" evidence="1">
    <location>
        <begin position="129"/>
        <end position="220"/>
    </location>
</feature>
<keyword evidence="2" id="KW-0472">Membrane</keyword>
<feature type="transmembrane region" description="Helical" evidence="2">
    <location>
        <begin position="271"/>
        <end position="292"/>
    </location>
</feature>
<feature type="compositionally biased region" description="Low complexity" evidence="1">
    <location>
        <begin position="339"/>
        <end position="379"/>
    </location>
</feature>
<feature type="compositionally biased region" description="Basic and acidic residues" evidence="1">
    <location>
        <begin position="150"/>
        <end position="164"/>
    </location>
</feature>
<evidence type="ECO:0000256" key="1">
    <source>
        <dbReference type="SAM" id="MobiDB-lite"/>
    </source>
</evidence>
<feature type="transmembrane region" description="Helical" evidence="2">
    <location>
        <begin position="52"/>
        <end position="71"/>
    </location>
</feature>
<evidence type="ECO:0000256" key="2">
    <source>
        <dbReference type="SAM" id="Phobius"/>
    </source>
</evidence>
<evidence type="ECO:0000313" key="4">
    <source>
        <dbReference type="Proteomes" id="UP000612808"/>
    </source>
</evidence>
<dbReference type="RefSeq" id="WP_203664780.1">
    <property type="nucleotide sequence ID" value="NZ_BAAAZM010000027.1"/>
</dbReference>
<proteinExistence type="predicted"/>
<feature type="transmembrane region" description="Helical" evidence="2">
    <location>
        <begin position="26"/>
        <end position="46"/>
    </location>
</feature>
<keyword evidence="2" id="KW-1133">Transmembrane helix</keyword>
<evidence type="ECO:0000313" key="3">
    <source>
        <dbReference type="EMBL" id="GID16144.1"/>
    </source>
</evidence>
<dbReference type="EMBL" id="BOMB01000053">
    <property type="protein sequence ID" value="GID16144.1"/>
    <property type="molecule type" value="Genomic_DNA"/>
</dbReference>
<dbReference type="Proteomes" id="UP000612808">
    <property type="component" value="Unassembled WGS sequence"/>
</dbReference>
<accession>A0A8J3NE92</accession>
<sequence length="398" mass="40300">MQSDETRPLPDGPEDRQPRRRIELNWVQVIAAVAAAVSAAVAASALGVAGTIVGTAVVSIVATVGNALYTASLRRTRETLKGAQIKVLRRAGATRPAAGDAYEALGSVRAALAEPTGPTTGVATVRIPTQPDRSAPATGTARVSAAGRAADPDRTAVHGADRTVVHGSGSGSDRTVAHDADPDRTAVRGSDSDRTVMHGADSDRTAVHRGDPDRTVRHGADSDRTVVHGDRTVRYGGDSERTVVRGGGPVRGAAPGTVYGGPTRRRVPRRALVLVGSTVLVFVLAFGVLTGIEALMGTSFSSLWGHGDSGSTAGALFDNHGGGRSSTDTTVPTPDRSAPDTGSPTPTGSPDPTGTPGHGSSPAPSHAGSPSPTHSTSPTPSEPPASEEPASPQPSASE</sequence>
<gene>
    <name evidence="3" type="ORF">Aru02nite_70330</name>
</gene>
<protein>
    <submittedName>
        <fullName evidence="3">Uncharacterized protein</fullName>
    </submittedName>
</protein>
<organism evidence="3 4">
    <name type="scientific">Actinocatenispora rupis</name>
    <dbReference type="NCBI Taxonomy" id="519421"/>
    <lineage>
        <taxon>Bacteria</taxon>
        <taxon>Bacillati</taxon>
        <taxon>Actinomycetota</taxon>
        <taxon>Actinomycetes</taxon>
        <taxon>Micromonosporales</taxon>
        <taxon>Micromonosporaceae</taxon>
        <taxon>Actinocatenispora</taxon>
    </lineage>
</organism>
<keyword evidence="4" id="KW-1185">Reference proteome</keyword>